<evidence type="ECO:0000256" key="1">
    <source>
        <dbReference type="ARBA" id="ARBA00006484"/>
    </source>
</evidence>
<organism evidence="4">
    <name type="scientific">Rhizochromulina marina</name>
    <dbReference type="NCBI Taxonomy" id="1034831"/>
    <lineage>
        <taxon>Eukaryota</taxon>
        <taxon>Sar</taxon>
        <taxon>Stramenopiles</taxon>
        <taxon>Ochrophyta</taxon>
        <taxon>Dictyochophyceae</taxon>
        <taxon>Rhizochromulinales</taxon>
        <taxon>Rhizochromulina</taxon>
    </lineage>
</organism>
<dbReference type="PRINTS" id="PR00080">
    <property type="entry name" value="SDRFAMILY"/>
</dbReference>
<evidence type="ECO:0000313" key="4">
    <source>
        <dbReference type="EMBL" id="CAD9705195.1"/>
    </source>
</evidence>
<gene>
    <name evidence="4" type="ORF">RMAR1173_LOCUS16916</name>
</gene>
<dbReference type="EMBL" id="HBHJ01025646">
    <property type="protein sequence ID" value="CAD9705195.1"/>
    <property type="molecule type" value="Transcribed_RNA"/>
</dbReference>
<reference evidence="4" key="1">
    <citation type="submission" date="2021-01" db="EMBL/GenBank/DDBJ databases">
        <authorList>
            <person name="Corre E."/>
            <person name="Pelletier E."/>
            <person name="Niang G."/>
            <person name="Scheremetjew M."/>
            <person name="Finn R."/>
            <person name="Kale V."/>
            <person name="Holt S."/>
            <person name="Cochrane G."/>
            <person name="Meng A."/>
            <person name="Brown T."/>
            <person name="Cohen L."/>
        </authorList>
    </citation>
    <scope>NUCLEOTIDE SEQUENCE</scope>
    <source>
        <strain evidence="4">CCMP1243</strain>
    </source>
</reference>
<accession>A0A7S2WSB5</accession>
<dbReference type="PRINTS" id="PR00081">
    <property type="entry name" value="GDHRDH"/>
</dbReference>
<dbReference type="InterPro" id="IPR036291">
    <property type="entry name" value="NAD(P)-bd_dom_sf"/>
</dbReference>
<name>A0A7S2WSB5_9STRA</name>
<keyword evidence="2" id="KW-0521">NADP</keyword>
<evidence type="ECO:0000256" key="3">
    <source>
        <dbReference type="ARBA" id="ARBA00023002"/>
    </source>
</evidence>
<dbReference type="AlphaFoldDB" id="A0A7S2WSB5"/>
<dbReference type="GO" id="GO:0016491">
    <property type="term" value="F:oxidoreductase activity"/>
    <property type="evidence" value="ECO:0007669"/>
    <property type="project" value="UniProtKB-KW"/>
</dbReference>
<protein>
    <submittedName>
        <fullName evidence="4">Uncharacterized protein</fullName>
    </submittedName>
</protein>
<dbReference type="PANTHER" id="PTHR43618:SF8">
    <property type="entry name" value="7ALPHA-HYDROXYSTEROID DEHYDROGENASE"/>
    <property type="match status" value="1"/>
</dbReference>
<proteinExistence type="inferred from homology"/>
<comment type="similarity">
    <text evidence="1">Belongs to the short-chain dehydrogenases/reductases (SDR) family.</text>
</comment>
<dbReference type="SUPFAM" id="SSF51735">
    <property type="entry name" value="NAD(P)-binding Rossmann-fold domains"/>
    <property type="match status" value="1"/>
</dbReference>
<dbReference type="Pfam" id="PF13561">
    <property type="entry name" value="adh_short_C2"/>
    <property type="match status" value="1"/>
</dbReference>
<evidence type="ECO:0000256" key="2">
    <source>
        <dbReference type="ARBA" id="ARBA00022857"/>
    </source>
</evidence>
<dbReference type="InterPro" id="IPR002347">
    <property type="entry name" value="SDR_fam"/>
</dbReference>
<dbReference type="FunFam" id="3.40.50.720:FF:000084">
    <property type="entry name" value="Short-chain dehydrogenase reductase"/>
    <property type="match status" value="1"/>
</dbReference>
<keyword evidence="3" id="KW-0560">Oxidoreductase</keyword>
<sequence length="292" mass="30129">MAALTAQRLFGVHGKTVLVTGGGRGIGEMIASGFVANGNKVYIASRDHEALGVTAERLNSLGEESGGSCVPITANLASREGCEELIGEIRQLEPRLDVLVNNSGASWGEGLDRSSGRMNWGWDKVLDVNLKAPFYLTRAALPLLDASAAARPGDPARVIMIGSVVGIQHQDVPSHAYDASKAAVHSLTRKLSSDLARRGGKGGRPQGHITVNAIAPGYVPSRMTAGLSSWGADAETMSEAVPLGRLGIDADMAGAALYLASPASSWVSGIVLPVDGGMLAQPLSLGISGEAL</sequence>
<dbReference type="InterPro" id="IPR052178">
    <property type="entry name" value="Sec_Metab_Biosynth_SDR"/>
</dbReference>
<dbReference type="Gene3D" id="3.40.50.720">
    <property type="entry name" value="NAD(P)-binding Rossmann-like Domain"/>
    <property type="match status" value="1"/>
</dbReference>
<dbReference type="PANTHER" id="PTHR43618">
    <property type="entry name" value="7-ALPHA-HYDROXYSTEROID DEHYDROGENASE"/>
    <property type="match status" value="1"/>
</dbReference>